<keyword evidence="5 8" id="KW-1133">Transmembrane helix</keyword>
<reference evidence="10 11" key="1">
    <citation type="submission" date="2015-09" db="EMBL/GenBank/DDBJ databases">
        <title>Genome sequence, genome mining and natural product profiling of a biocontrol bacterium Streptomyces malaysiensis F913.</title>
        <authorList>
            <person name="Xu Y."/>
            <person name="Wei J."/>
            <person name="Xie J."/>
            <person name="Li T."/>
            <person name="Zhou Z."/>
        </authorList>
    </citation>
    <scope>NUCLEOTIDE SEQUENCE [LARGE SCALE GENOMIC DNA]</scope>
    <source>
        <strain evidence="10 11">F913</strain>
    </source>
</reference>
<evidence type="ECO:0000256" key="1">
    <source>
        <dbReference type="ARBA" id="ARBA00004236"/>
    </source>
</evidence>
<evidence type="ECO:0000256" key="8">
    <source>
        <dbReference type="SAM" id="Phobius"/>
    </source>
</evidence>
<keyword evidence="4" id="KW-0547">Nucleotide-binding</keyword>
<evidence type="ECO:0000313" key="11">
    <source>
        <dbReference type="Proteomes" id="UP000236520"/>
    </source>
</evidence>
<evidence type="ECO:0000256" key="6">
    <source>
        <dbReference type="ARBA" id="ARBA00023118"/>
    </source>
</evidence>
<evidence type="ECO:0000256" key="2">
    <source>
        <dbReference type="ARBA" id="ARBA00022475"/>
    </source>
</evidence>
<protein>
    <recommendedName>
        <fullName evidence="9">Pycsar effector protein domain-containing protein</fullName>
    </recommendedName>
</protein>
<dbReference type="GO" id="GO:0005886">
    <property type="term" value="C:plasma membrane"/>
    <property type="evidence" value="ECO:0007669"/>
    <property type="project" value="UniProtKB-SubCell"/>
</dbReference>
<feature type="transmembrane region" description="Helical" evidence="8">
    <location>
        <begin position="69"/>
        <end position="89"/>
    </location>
</feature>
<organism evidence="10 11">
    <name type="scientific">Streptomyces malaysiensis</name>
    <dbReference type="NCBI Taxonomy" id="92644"/>
    <lineage>
        <taxon>Bacteria</taxon>
        <taxon>Bacillati</taxon>
        <taxon>Actinomycetota</taxon>
        <taxon>Actinomycetes</taxon>
        <taxon>Kitasatosporales</taxon>
        <taxon>Streptomycetaceae</taxon>
        <taxon>Streptomyces</taxon>
        <taxon>Streptomyces violaceusniger group</taxon>
    </lineage>
</organism>
<evidence type="ECO:0000256" key="3">
    <source>
        <dbReference type="ARBA" id="ARBA00022692"/>
    </source>
</evidence>
<dbReference type="InterPro" id="IPR043760">
    <property type="entry name" value="PycTM_dom"/>
</dbReference>
<evidence type="ECO:0000256" key="4">
    <source>
        <dbReference type="ARBA" id="ARBA00022741"/>
    </source>
</evidence>
<proteinExistence type="predicted"/>
<dbReference type="Proteomes" id="UP000236520">
    <property type="component" value="Unassembled WGS sequence"/>
</dbReference>
<evidence type="ECO:0000259" key="9">
    <source>
        <dbReference type="Pfam" id="PF18967"/>
    </source>
</evidence>
<evidence type="ECO:0000313" key="10">
    <source>
        <dbReference type="EMBL" id="PNG93693.1"/>
    </source>
</evidence>
<comment type="caution">
    <text evidence="10">The sequence shown here is derived from an EMBL/GenBank/DDBJ whole genome shotgun (WGS) entry which is preliminary data.</text>
</comment>
<dbReference type="RefSeq" id="WP_102937629.1">
    <property type="nucleotide sequence ID" value="NZ_JBEXUO010000017.1"/>
</dbReference>
<feature type="transmembrane region" description="Helical" evidence="8">
    <location>
        <begin position="150"/>
        <end position="171"/>
    </location>
</feature>
<dbReference type="Pfam" id="PF18967">
    <property type="entry name" value="PycTM"/>
    <property type="match status" value="1"/>
</dbReference>
<keyword evidence="2" id="KW-1003">Cell membrane</keyword>
<dbReference type="GO" id="GO:0000166">
    <property type="term" value="F:nucleotide binding"/>
    <property type="evidence" value="ECO:0007669"/>
    <property type="project" value="UniProtKB-KW"/>
</dbReference>
<keyword evidence="3 8" id="KW-0812">Transmembrane</keyword>
<name>A0A2J7Z079_STRMQ</name>
<keyword evidence="11" id="KW-1185">Reference proteome</keyword>
<comment type="subcellular location">
    <subcellularLocation>
        <location evidence="1">Cell membrane</location>
    </subcellularLocation>
</comment>
<feature type="domain" description="Pycsar effector protein" evidence="9">
    <location>
        <begin position="16"/>
        <end position="169"/>
    </location>
</feature>
<sequence length="172" mass="17459">MTSGDGAPGPTDVEAAERLLGDLRAEIARADGKAAVLVAALGMTAGIITGLLANSAWAPGDLSAVGSLAWWTGILALALALFALLMTVLPRYGGTAWAPGRPLAYFSDIQRAARLGRLATALDDTARAPVSGLLAALTETSRIAAVKHQWIRTGLIAFCCGAVLLPGAVLAG</sequence>
<evidence type="ECO:0000256" key="5">
    <source>
        <dbReference type="ARBA" id="ARBA00022989"/>
    </source>
</evidence>
<gene>
    <name evidence="10" type="ORF">SMF913_29158</name>
</gene>
<accession>A0A2J7Z079</accession>
<keyword evidence="6" id="KW-0051">Antiviral defense</keyword>
<keyword evidence="7 8" id="KW-0472">Membrane</keyword>
<dbReference type="GO" id="GO:0051607">
    <property type="term" value="P:defense response to virus"/>
    <property type="evidence" value="ECO:0007669"/>
    <property type="project" value="UniProtKB-KW"/>
</dbReference>
<dbReference type="AlphaFoldDB" id="A0A2J7Z079"/>
<feature type="transmembrane region" description="Helical" evidence="8">
    <location>
        <begin position="34"/>
        <end position="57"/>
    </location>
</feature>
<dbReference type="EMBL" id="LJIW01000002">
    <property type="protein sequence ID" value="PNG93693.1"/>
    <property type="molecule type" value="Genomic_DNA"/>
</dbReference>
<evidence type="ECO:0000256" key="7">
    <source>
        <dbReference type="ARBA" id="ARBA00023136"/>
    </source>
</evidence>